<evidence type="ECO:0000313" key="1">
    <source>
        <dbReference type="EMBL" id="GIQ80144.1"/>
    </source>
</evidence>
<dbReference type="Proteomes" id="UP000265618">
    <property type="component" value="Unassembled WGS sequence"/>
</dbReference>
<evidence type="ECO:0000313" key="2">
    <source>
        <dbReference type="Proteomes" id="UP000265618"/>
    </source>
</evidence>
<dbReference type="EMBL" id="BDIP01000112">
    <property type="protein sequence ID" value="GIQ80144.1"/>
    <property type="molecule type" value="Genomic_DNA"/>
</dbReference>
<dbReference type="AlphaFoldDB" id="A0A9K3GDT3"/>
<gene>
    <name evidence="1" type="ORF">KIPB_000893</name>
</gene>
<reference evidence="1 2" key="1">
    <citation type="journal article" date="2018" name="PLoS ONE">
        <title>The draft genome of Kipferlia bialata reveals reductive genome evolution in fornicate parasites.</title>
        <authorList>
            <person name="Tanifuji G."/>
            <person name="Takabayashi S."/>
            <person name="Kume K."/>
            <person name="Takagi M."/>
            <person name="Nakayama T."/>
            <person name="Kamikawa R."/>
            <person name="Inagaki Y."/>
            <person name="Hashimoto T."/>
        </authorList>
    </citation>
    <scope>NUCLEOTIDE SEQUENCE [LARGE SCALE GENOMIC DNA]</scope>
    <source>
        <strain evidence="1">NY0173</strain>
    </source>
</reference>
<accession>A0A9K3GDT3</accession>
<organism evidence="1 2">
    <name type="scientific">Kipferlia bialata</name>
    <dbReference type="NCBI Taxonomy" id="797122"/>
    <lineage>
        <taxon>Eukaryota</taxon>
        <taxon>Metamonada</taxon>
        <taxon>Carpediemonas-like organisms</taxon>
        <taxon>Kipferlia</taxon>
    </lineage>
</organism>
<comment type="caution">
    <text evidence="1">The sequence shown here is derived from an EMBL/GenBank/DDBJ whole genome shotgun (WGS) entry which is preliminary data.</text>
</comment>
<sequence length="128" mass="14262">MEALVAKTIGQVRMTWQNLGLSAEEVLERENQLNSILQEAASKYVADQNAELSAVFEQTEVMIDEARQSLKRLGRADKLGAEPFANTEHARGRLNAAQDYLAKVNATVAARETEFSKLMDQYTALCTR</sequence>
<keyword evidence="2" id="KW-1185">Reference proteome</keyword>
<name>A0A9K3GDT3_9EUKA</name>
<protein>
    <submittedName>
        <fullName evidence="1">Uncharacterized protein</fullName>
    </submittedName>
</protein>
<proteinExistence type="predicted"/>